<feature type="compositionally biased region" description="Basic and acidic residues" evidence="1">
    <location>
        <begin position="1"/>
        <end position="14"/>
    </location>
</feature>
<dbReference type="AlphaFoldDB" id="A0A9I9EGB6"/>
<proteinExistence type="predicted"/>
<reference evidence="2" key="1">
    <citation type="submission" date="2023-03" db="UniProtKB">
        <authorList>
            <consortium name="EnsemblPlants"/>
        </authorList>
    </citation>
    <scope>IDENTIFICATION</scope>
</reference>
<organism evidence="2">
    <name type="scientific">Cucumis melo</name>
    <name type="common">Muskmelon</name>
    <dbReference type="NCBI Taxonomy" id="3656"/>
    <lineage>
        <taxon>Eukaryota</taxon>
        <taxon>Viridiplantae</taxon>
        <taxon>Streptophyta</taxon>
        <taxon>Embryophyta</taxon>
        <taxon>Tracheophyta</taxon>
        <taxon>Spermatophyta</taxon>
        <taxon>Magnoliopsida</taxon>
        <taxon>eudicotyledons</taxon>
        <taxon>Gunneridae</taxon>
        <taxon>Pentapetalae</taxon>
        <taxon>rosids</taxon>
        <taxon>fabids</taxon>
        <taxon>Cucurbitales</taxon>
        <taxon>Cucurbitaceae</taxon>
        <taxon>Benincaseae</taxon>
        <taxon>Cucumis</taxon>
    </lineage>
</organism>
<feature type="region of interest" description="Disordered" evidence="1">
    <location>
        <begin position="80"/>
        <end position="144"/>
    </location>
</feature>
<feature type="compositionally biased region" description="Low complexity" evidence="1">
    <location>
        <begin position="92"/>
        <end position="137"/>
    </location>
</feature>
<name>A0A9I9EGB6_CUCME</name>
<sequence length="241" mass="27349">MNHHKEREEREKAYSFDSTSLKAHRRAKAQEAYPSSKQAPMQELPFYSVLPYVLDVLDADYLTVRIPPCIPHRLGKENRSVQFHDSRTHGMSTRNFGSGNRSRSSSNVNEANNSNQNSIGEQEVVSIDSDIQSSSTKTKGRGATRGVGLEKYVQANGPIRIRIDFEDRKLICKNSSKLNSQIGKEKEEGKEVTEIELFQLTHSNEKKGWVNEAKAKYSITMVVQTRYPSNVLAIMRTSWAR</sequence>
<dbReference type="EnsemblPlants" id="MELO3C033357.2.1">
    <property type="protein sequence ID" value="MELO3C033357.2.1"/>
    <property type="gene ID" value="MELO3C033357.2"/>
</dbReference>
<accession>A0A9I9EGB6</accession>
<feature type="region of interest" description="Disordered" evidence="1">
    <location>
        <begin position="1"/>
        <end position="38"/>
    </location>
</feature>
<evidence type="ECO:0000313" key="2">
    <source>
        <dbReference type="EnsemblPlants" id="MELO3C033357.2.1"/>
    </source>
</evidence>
<evidence type="ECO:0000256" key="1">
    <source>
        <dbReference type="SAM" id="MobiDB-lite"/>
    </source>
</evidence>
<protein>
    <submittedName>
        <fullName evidence="2">Uncharacterized protein</fullName>
    </submittedName>
</protein>
<dbReference type="Gramene" id="MELO3C033357.2.1">
    <property type="protein sequence ID" value="MELO3C033357.2.1"/>
    <property type="gene ID" value="MELO3C033357.2"/>
</dbReference>